<evidence type="ECO:0008006" key="4">
    <source>
        <dbReference type="Google" id="ProtNLM"/>
    </source>
</evidence>
<comment type="similarity">
    <text evidence="1">Belongs to the ROK (NagC/XylR) family.</text>
</comment>
<dbReference type="AlphaFoldDB" id="A0A928UTC1"/>
<dbReference type="SUPFAM" id="SSF53067">
    <property type="entry name" value="Actin-like ATPase domain"/>
    <property type="match status" value="1"/>
</dbReference>
<dbReference type="InterPro" id="IPR043129">
    <property type="entry name" value="ATPase_NBD"/>
</dbReference>
<accession>A0A928UTC1</accession>
<protein>
    <recommendedName>
        <fullName evidence="4">Glucokinase</fullName>
    </recommendedName>
</protein>
<dbReference type="Gene3D" id="3.30.420.40">
    <property type="match status" value="2"/>
</dbReference>
<evidence type="ECO:0000256" key="1">
    <source>
        <dbReference type="ARBA" id="ARBA00006479"/>
    </source>
</evidence>
<name>A0A928UTC1_9SPHI</name>
<evidence type="ECO:0000313" key="3">
    <source>
        <dbReference type="Proteomes" id="UP000616201"/>
    </source>
</evidence>
<comment type="caution">
    <text evidence="2">The sequence shown here is derived from an EMBL/GenBank/DDBJ whole genome shotgun (WGS) entry which is preliminary data.</text>
</comment>
<organism evidence="2 3">
    <name type="scientific">Sphingobacterium hungaricum</name>
    <dbReference type="NCBI Taxonomy" id="2082723"/>
    <lineage>
        <taxon>Bacteria</taxon>
        <taxon>Pseudomonadati</taxon>
        <taxon>Bacteroidota</taxon>
        <taxon>Sphingobacteriia</taxon>
        <taxon>Sphingobacteriales</taxon>
        <taxon>Sphingobacteriaceae</taxon>
        <taxon>Sphingobacterium</taxon>
    </lineage>
</organism>
<proteinExistence type="inferred from homology"/>
<dbReference type="Pfam" id="PF00480">
    <property type="entry name" value="ROK"/>
    <property type="match status" value="1"/>
</dbReference>
<dbReference type="RefSeq" id="WP_196934811.1">
    <property type="nucleotide sequence ID" value="NZ_MU158698.1"/>
</dbReference>
<dbReference type="Proteomes" id="UP000616201">
    <property type="component" value="Unassembled WGS sequence"/>
</dbReference>
<sequence length="281" mass="31415">MNKYILCVDIGGTHISSAVIEYDTLAIVDGTYFTNPVDSHADKDSILNNWNQLLNKSITFSQVPVEWIVVSIPGPFDYANGISQMDGMHKYQDLLHVDLKTNFSETHQINYDNIYFINDAQAYLLGEVHHFGFANDRVVGITLGTGLGSALFEDAEVKDLNFGSANYREGISEDYISTRGMLSYLQSISENGAENVKELVDSQELEQERLAVFSYLTIHLISFIEQYILPMSVDYLVIGGSIAKAHSLFLPQLEQSISVPIKISSFDEHNLFKGLAKTIQL</sequence>
<evidence type="ECO:0000313" key="2">
    <source>
        <dbReference type="EMBL" id="MBE8712478.1"/>
    </source>
</evidence>
<gene>
    <name evidence="2" type="ORF">C4F49_02135</name>
</gene>
<keyword evidence="3" id="KW-1185">Reference proteome</keyword>
<dbReference type="PANTHER" id="PTHR18964">
    <property type="entry name" value="ROK (REPRESSOR, ORF, KINASE) FAMILY"/>
    <property type="match status" value="1"/>
</dbReference>
<dbReference type="EMBL" id="PRDK01000001">
    <property type="protein sequence ID" value="MBE8712478.1"/>
    <property type="molecule type" value="Genomic_DNA"/>
</dbReference>
<reference evidence="2" key="1">
    <citation type="submission" date="2018-02" db="EMBL/GenBank/DDBJ databases">
        <authorList>
            <person name="Vasarhelyi B.M."/>
            <person name="Deshmukh S."/>
            <person name="Balint B."/>
            <person name="Kukolya J."/>
        </authorList>
    </citation>
    <scope>NUCLEOTIDE SEQUENCE</scope>
    <source>
        <strain evidence="2">KB22</strain>
    </source>
</reference>
<dbReference type="InterPro" id="IPR000600">
    <property type="entry name" value="ROK"/>
</dbReference>
<dbReference type="PANTHER" id="PTHR18964:SF149">
    <property type="entry name" value="BIFUNCTIONAL UDP-N-ACETYLGLUCOSAMINE 2-EPIMERASE_N-ACETYLMANNOSAMINE KINASE"/>
    <property type="match status" value="1"/>
</dbReference>